<proteinExistence type="predicted"/>
<dbReference type="Proteomes" id="UP000003257">
    <property type="component" value="Unassembled WGS sequence"/>
</dbReference>
<dbReference type="EMBL" id="ABID01000009">
    <property type="protein sequence ID" value="EDQ03701.1"/>
    <property type="molecule type" value="Genomic_DNA"/>
</dbReference>
<name>A0ABP2D8W5_9RHOB</name>
<keyword evidence="2" id="KW-1185">Reference proteome</keyword>
<dbReference type="InterPro" id="IPR046287">
    <property type="entry name" value="DUF6324"/>
</dbReference>
<organism evidence="1 2">
    <name type="scientific">Sulfitobacter indolifex HEL-45</name>
    <dbReference type="NCBI Taxonomy" id="391624"/>
    <lineage>
        <taxon>Bacteria</taxon>
        <taxon>Pseudomonadati</taxon>
        <taxon>Pseudomonadota</taxon>
        <taxon>Alphaproteobacteria</taxon>
        <taxon>Rhodobacterales</taxon>
        <taxon>Roseobacteraceae</taxon>
        <taxon>Sulfitobacter</taxon>
    </lineage>
</organism>
<sequence>MPQHGRKIACLSTRAALAISPTKPEAHMGIDTERDIEANLQIGPTDKGMVRLFVEGDGVEIPMDFTPDEAREIAEEIIAAASRAGKKGR</sequence>
<protein>
    <submittedName>
        <fullName evidence="1">Uncharacterized protein</fullName>
    </submittedName>
</protein>
<comment type="caution">
    <text evidence="1">The sequence shown here is derived from an EMBL/GenBank/DDBJ whole genome shotgun (WGS) entry which is preliminary data.</text>
</comment>
<evidence type="ECO:0000313" key="1">
    <source>
        <dbReference type="EMBL" id="EDQ03701.1"/>
    </source>
</evidence>
<accession>A0ABP2D8W5</accession>
<reference evidence="1 2" key="1">
    <citation type="submission" date="2007-11" db="EMBL/GenBank/DDBJ databases">
        <authorList>
            <person name="Wagner-Dobler I."/>
            <person name="Ferriera S."/>
            <person name="Johnson J."/>
            <person name="Kravitz S."/>
            <person name="Beeson K."/>
            <person name="Sutton G."/>
            <person name="Rogers Y.-H."/>
            <person name="Friedman R."/>
            <person name="Frazier M."/>
            <person name="Venter J.C."/>
        </authorList>
    </citation>
    <scope>NUCLEOTIDE SEQUENCE [LARGE SCALE GENOMIC DNA]</scope>
    <source>
        <strain evidence="1 2">HEL-45</strain>
    </source>
</reference>
<dbReference type="Pfam" id="PF19849">
    <property type="entry name" value="DUF6324"/>
    <property type="match status" value="1"/>
</dbReference>
<evidence type="ECO:0000313" key="2">
    <source>
        <dbReference type="Proteomes" id="UP000003257"/>
    </source>
</evidence>
<gene>
    <name evidence="1" type="ORF">OIHEL45_00275</name>
</gene>